<evidence type="ECO:0000313" key="3">
    <source>
        <dbReference type="EMBL" id="RLJ63717.1"/>
    </source>
</evidence>
<sequence>MSVTSGIRAALAAALTLLPGLASAASSCTMAISPVAFGGYDVFSATARDSSGTILVTCARAGGPNPTVTIAIGPGMYGGSTSTRKMKQGSGSDLLSYNLFQDAARTVLWGQIVGTDAFRQGLSVPNNGSAQLSVTVYGRIPAGQNVNVGTYSDSVVVSVLP</sequence>
<name>A0A497XAX4_9PROT</name>
<proteinExistence type="predicted"/>
<keyword evidence="3" id="KW-0946">Virion</keyword>
<dbReference type="AlphaFoldDB" id="A0A497XAX4"/>
<gene>
    <name evidence="3" type="ORF">DFR35_2349</name>
</gene>
<feature type="domain" description="Spore coat protein U/FanG" evidence="2">
    <location>
        <begin position="22"/>
        <end position="157"/>
    </location>
</feature>
<organism evidence="3 4">
    <name type="scientific">Sulfurisoma sediminicola</name>
    <dbReference type="NCBI Taxonomy" id="1381557"/>
    <lineage>
        <taxon>Bacteria</taxon>
        <taxon>Pseudomonadati</taxon>
        <taxon>Pseudomonadota</taxon>
        <taxon>Betaproteobacteria</taxon>
        <taxon>Nitrosomonadales</taxon>
        <taxon>Sterolibacteriaceae</taxon>
        <taxon>Sulfurisoma</taxon>
    </lineage>
</organism>
<feature type="chain" id="PRO_5019728329" evidence="1">
    <location>
        <begin position="25"/>
        <end position="161"/>
    </location>
</feature>
<accession>A0A497XAX4</accession>
<feature type="signal peptide" evidence="1">
    <location>
        <begin position="1"/>
        <end position="24"/>
    </location>
</feature>
<reference evidence="3 4" key="1">
    <citation type="submission" date="2018-10" db="EMBL/GenBank/DDBJ databases">
        <title>Genomic Encyclopedia of Type Strains, Phase IV (KMG-IV): sequencing the most valuable type-strain genomes for metagenomic binning, comparative biology and taxonomic classification.</title>
        <authorList>
            <person name="Goeker M."/>
        </authorList>
    </citation>
    <scope>NUCLEOTIDE SEQUENCE [LARGE SCALE GENOMIC DNA]</scope>
    <source>
        <strain evidence="3 4">DSM 26916</strain>
    </source>
</reference>
<comment type="caution">
    <text evidence="3">The sequence shown here is derived from an EMBL/GenBank/DDBJ whole genome shotgun (WGS) entry which is preliminary data.</text>
</comment>
<evidence type="ECO:0000313" key="4">
    <source>
        <dbReference type="Proteomes" id="UP000268908"/>
    </source>
</evidence>
<dbReference type="OrthoDB" id="5382609at2"/>
<dbReference type="Proteomes" id="UP000268908">
    <property type="component" value="Unassembled WGS sequence"/>
</dbReference>
<dbReference type="RefSeq" id="WP_121242599.1">
    <property type="nucleotide sequence ID" value="NZ_BHVV01000003.1"/>
</dbReference>
<dbReference type="PANTHER" id="PTHR37089">
    <property type="entry name" value="PROTEIN U-RELATED"/>
    <property type="match status" value="1"/>
</dbReference>
<keyword evidence="3" id="KW-0167">Capsid protein</keyword>
<keyword evidence="1" id="KW-0732">Signal</keyword>
<dbReference type="InterPro" id="IPR007893">
    <property type="entry name" value="Spore_coat_U/FanG"/>
</dbReference>
<evidence type="ECO:0000256" key="1">
    <source>
        <dbReference type="SAM" id="SignalP"/>
    </source>
</evidence>
<protein>
    <submittedName>
        <fullName evidence="3">Spore coat protein U-like protein</fullName>
    </submittedName>
</protein>
<evidence type="ECO:0000259" key="2">
    <source>
        <dbReference type="Pfam" id="PF05229"/>
    </source>
</evidence>
<dbReference type="Pfam" id="PF05229">
    <property type="entry name" value="SCPU"/>
    <property type="match status" value="1"/>
</dbReference>
<dbReference type="SMART" id="SM00972">
    <property type="entry name" value="SCPU"/>
    <property type="match status" value="1"/>
</dbReference>
<keyword evidence="4" id="KW-1185">Reference proteome</keyword>
<dbReference type="InterPro" id="IPR053167">
    <property type="entry name" value="Spore_coat_component"/>
</dbReference>
<dbReference type="EMBL" id="RCCI01000006">
    <property type="protein sequence ID" value="RLJ63717.1"/>
    <property type="molecule type" value="Genomic_DNA"/>
</dbReference>